<dbReference type="SUPFAM" id="SSF51735">
    <property type="entry name" value="NAD(P)-binding Rossmann-fold domains"/>
    <property type="match status" value="1"/>
</dbReference>
<feature type="transmembrane region" description="Helical" evidence="1">
    <location>
        <begin position="103"/>
        <end position="131"/>
    </location>
</feature>
<keyword evidence="1" id="KW-0472">Membrane</keyword>
<keyword evidence="2" id="KW-0732">Signal</keyword>
<dbReference type="InterPro" id="IPR036291">
    <property type="entry name" value="NAD(P)-bd_dom_sf"/>
</dbReference>
<evidence type="ECO:0000313" key="5">
    <source>
        <dbReference type="Proteomes" id="UP001189429"/>
    </source>
</evidence>
<dbReference type="EMBL" id="CAUYUJ010011818">
    <property type="protein sequence ID" value="CAK0832653.1"/>
    <property type="molecule type" value="Genomic_DNA"/>
</dbReference>
<dbReference type="Pfam" id="PF13460">
    <property type="entry name" value="NAD_binding_10"/>
    <property type="match status" value="1"/>
</dbReference>
<protein>
    <recommendedName>
        <fullName evidence="3">NAD(P)-binding domain-containing protein</fullName>
    </recommendedName>
</protein>
<evidence type="ECO:0000313" key="4">
    <source>
        <dbReference type="EMBL" id="CAK0832653.1"/>
    </source>
</evidence>
<dbReference type="PROSITE" id="PS51318">
    <property type="entry name" value="TAT"/>
    <property type="match status" value="1"/>
</dbReference>
<dbReference type="Proteomes" id="UP001189429">
    <property type="component" value="Unassembled WGS sequence"/>
</dbReference>
<name>A0ABN9SLG3_9DINO</name>
<dbReference type="InterPro" id="IPR006311">
    <property type="entry name" value="TAT_signal"/>
</dbReference>
<dbReference type="PANTHER" id="PTHR14194">
    <property type="entry name" value="NITROGEN METABOLIC REGULATION PROTEIN NMR-RELATED"/>
    <property type="match status" value="1"/>
</dbReference>
<feature type="signal peptide" evidence="2">
    <location>
        <begin position="1"/>
        <end position="33"/>
    </location>
</feature>
<evidence type="ECO:0000256" key="1">
    <source>
        <dbReference type="SAM" id="Phobius"/>
    </source>
</evidence>
<keyword evidence="1" id="KW-1133">Transmembrane helix</keyword>
<feature type="domain" description="NAD(P)-binding" evidence="3">
    <location>
        <begin position="42"/>
        <end position="269"/>
    </location>
</feature>
<gene>
    <name evidence="4" type="ORF">PCOR1329_LOCUS30618</name>
</gene>
<feature type="chain" id="PRO_5045117215" description="NAD(P)-binding domain-containing protein" evidence="2">
    <location>
        <begin position="34"/>
        <end position="314"/>
    </location>
</feature>
<proteinExistence type="predicted"/>
<dbReference type="InterPro" id="IPR016040">
    <property type="entry name" value="NAD(P)-bd_dom"/>
</dbReference>
<dbReference type="InterPro" id="IPR044163">
    <property type="entry name" value="SARED1-like"/>
</dbReference>
<organism evidence="4 5">
    <name type="scientific">Prorocentrum cordatum</name>
    <dbReference type="NCBI Taxonomy" id="2364126"/>
    <lineage>
        <taxon>Eukaryota</taxon>
        <taxon>Sar</taxon>
        <taxon>Alveolata</taxon>
        <taxon>Dinophyceae</taxon>
        <taxon>Prorocentrales</taxon>
        <taxon>Prorocentraceae</taxon>
        <taxon>Prorocentrum</taxon>
    </lineage>
</organism>
<comment type="caution">
    <text evidence="4">The sequence shown here is derived from an EMBL/GenBank/DDBJ whole genome shotgun (WGS) entry which is preliminary data.</text>
</comment>
<reference evidence="4" key="1">
    <citation type="submission" date="2023-10" db="EMBL/GenBank/DDBJ databases">
        <authorList>
            <person name="Chen Y."/>
            <person name="Shah S."/>
            <person name="Dougan E. K."/>
            <person name="Thang M."/>
            <person name="Chan C."/>
        </authorList>
    </citation>
    <scope>NUCLEOTIDE SEQUENCE [LARGE SCALE GENOMIC DNA]</scope>
</reference>
<sequence length="314" mass="33391">MAAPGPPARRRATAAASLALGAALLAGWPAAFAAGKRVVVTGAGGQTGKLVVQKLVSTGRFDVRPLVHSEKSKAKLLSTLDGMLPDSKVIVGDITSKETIQKAFVGAVAVVVVTSAVPVLKTWSLIPFMLAKLFRRKGRLRFSWKNNGKPEQVDWEGQKNQFDLCKEAGVKHVVLVGTMTGTDPEGFLNTMGDGDGDKIVMWKRKAEMYLIDICKDSDMDFTIVHAGGLSNDAGGVTRVAVGVDDKLRERTPRRLPRADLAEVCLQALDCQAARNVSFDVSGSDDGVTLESDSLDSLLQSLGGASCDYSINPPP</sequence>
<dbReference type="Gene3D" id="3.40.50.720">
    <property type="entry name" value="NAD(P)-binding Rossmann-like Domain"/>
    <property type="match status" value="1"/>
</dbReference>
<keyword evidence="1" id="KW-0812">Transmembrane</keyword>
<evidence type="ECO:0000259" key="3">
    <source>
        <dbReference type="Pfam" id="PF13460"/>
    </source>
</evidence>
<dbReference type="PANTHER" id="PTHR14194:SF86">
    <property type="entry name" value="OS05G0110300 PROTEIN"/>
    <property type="match status" value="1"/>
</dbReference>
<evidence type="ECO:0000256" key="2">
    <source>
        <dbReference type="SAM" id="SignalP"/>
    </source>
</evidence>
<keyword evidence="5" id="KW-1185">Reference proteome</keyword>
<accession>A0ABN9SLG3</accession>